<protein>
    <submittedName>
        <fullName evidence="2">Uncharacterized protein</fullName>
    </submittedName>
</protein>
<comment type="caution">
    <text evidence="2">The sequence shown here is derived from an EMBL/GenBank/DDBJ whole genome shotgun (WGS) entry which is preliminary data.</text>
</comment>
<proteinExistence type="predicted"/>
<feature type="compositionally biased region" description="Low complexity" evidence="1">
    <location>
        <begin position="89"/>
        <end position="104"/>
    </location>
</feature>
<dbReference type="AlphaFoldDB" id="A0A940XFV5"/>
<gene>
    <name evidence="2" type="ORF">J5Y05_04965</name>
</gene>
<sequence length="152" mass="15783">MSESRTPAHRPASSGSRAPADGPRVAHDTRGGRHGTGAAAHEVDHRVADPGRPAPPVRRRAGERGARPPGRFRAPAHPPHHADAGGAGRIPATAYATARATPPTVSRGRDEAAAVPDRLRPLAPGHLPRSPRRPRADAPPSVPRCGTPAAKH</sequence>
<dbReference type="RefSeq" id="WP_210868500.1">
    <property type="nucleotide sequence ID" value="NZ_JAGPNL010000001.1"/>
</dbReference>
<evidence type="ECO:0000256" key="1">
    <source>
        <dbReference type="SAM" id="MobiDB-lite"/>
    </source>
</evidence>
<evidence type="ECO:0000313" key="2">
    <source>
        <dbReference type="EMBL" id="MBQ0825861.1"/>
    </source>
</evidence>
<dbReference type="Proteomes" id="UP000677875">
    <property type="component" value="Unassembled WGS sequence"/>
</dbReference>
<feature type="compositionally biased region" description="Basic and acidic residues" evidence="1">
    <location>
        <begin position="107"/>
        <end position="120"/>
    </location>
</feature>
<organism evidence="2 3">
    <name type="scientific">Streptomyces tagetis</name>
    <dbReference type="NCBI Taxonomy" id="2820809"/>
    <lineage>
        <taxon>Bacteria</taxon>
        <taxon>Bacillati</taxon>
        <taxon>Actinomycetota</taxon>
        <taxon>Actinomycetes</taxon>
        <taxon>Kitasatosporales</taxon>
        <taxon>Streptomycetaceae</taxon>
        <taxon>Streptomyces</taxon>
    </lineage>
</organism>
<accession>A0A940XFV5</accession>
<feature type="region of interest" description="Disordered" evidence="1">
    <location>
        <begin position="1"/>
        <end position="152"/>
    </location>
</feature>
<reference evidence="2" key="1">
    <citation type="submission" date="2021-04" db="EMBL/GenBank/DDBJ databases">
        <title>Genome seq and assembly of Streptomyces sp. RG38.</title>
        <authorList>
            <person name="Chhetri G."/>
        </authorList>
    </citation>
    <scope>NUCLEOTIDE SEQUENCE</scope>
    <source>
        <strain evidence="2">RG38</strain>
    </source>
</reference>
<dbReference type="EMBL" id="JAGPNL010000001">
    <property type="protein sequence ID" value="MBQ0825861.1"/>
    <property type="molecule type" value="Genomic_DNA"/>
</dbReference>
<name>A0A940XFV5_9ACTN</name>
<keyword evidence="3" id="KW-1185">Reference proteome</keyword>
<evidence type="ECO:0000313" key="3">
    <source>
        <dbReference type="Proteomes" id="UP000677875"/>
    </source>
</evidence>